<feature type="compositionally biased region" description="Basic and acidic residues" evidence="1">
    <location>
        <begin position="176"/>
        <end position="187"/>
    </location>
</feature>
<evidence type="ECO:0000313" key="3">
    <source>
        <dbReference type="Proteomes" id="UP001175000"/>
    </source>
</evidence>
<accession>A0AA40BXS3</accession>
<feature type="region of interest" description="Disordered" evidence="1">
    <location>
        <begin position="566"/>
        <end position="617"/>
    </location>
</feature>
<feature type="compositionally biased region" description="Basic and acidic residues" evidence="1">
    <location>
        <begin position="68"/>
        <end position="78"/>
    </location>
</feature>
<feature type="compositionally biased region" description="Low complexity" evidence="1">
    <location>
        <begin position="161"/>
        <end position="173"/>
    </location>
</feature>
<keyword evidence="3" id="KW-1185">Reference proteome</keyword>
<reference evidence="2" key="1">
    <citation type="submission" date="2023-06" db="EMBL/GenBank/DDBJ databases">
        <title>Genome-scale phylogeny and comparative genomics of the fungal order Sordariales.</title>
        <authorList>
            <consortium name="Lawrence Berkeley National Laboratory"/>
            <person name="Hensen N."/>
            <person name="Bonometti L."/>
            <person name="Westerberg I."/>
            <person name="Brannstrom I.O."/>
            <person name="Guillou S."/>
            <person name="Cros-Aarteil S."/>
            <person name="Calhoun S."/>
            <person name="Haridas S."/>
            <person name="Kuo A."/>
            <person name="Mondo S."/>
            <person name="Pangilinan J."/>
            <person name="Riley R."/>
            <person name="Labutti K."/>
            <person name="Andreopoulos B."/>
            <person name="Lipzen A."/>
            <person name="Chen C."/>
            <person name="Yanf M."/>
            <person name="Daum C."/>
            <person name="Ng V."/>
            <person name="Clum A."/>
            <person name="Steindorff A."/>
            <person name="Ohm R."/>
            <person name="Martin F."/>
            <person name="Silar P."/>
            <person name="Natvig D."/>
            <person name="Lalanne C."/>
            <person name="Gautier V."/>
            <person name="Ament-Velasquez S.L."/>
            <person name="Kruys A."/>
            <person name="Hutchinson M.I."/>
            <person name="Powell A.J."/>
            <person name="Barry K."/>
            <person name="Miller A.N."/>
            <person name="Grigoriev I.V."/>
            <person name="Debuchy R."/>
            <person name="Gladieux P."/>
            <person name="Thoren M.H."/>
            <person name="Johannesson H."/>
        </authorList>
    </citation>
    <scope>NUCLEOTIDE SEQUENCE</scope>
    <source>
        <strain evidence="2">CBS 606.72</strain>
    </source>
</reference>
<feature type="region of interest" description="Disordered" evidence="1">
    <location>
        <begin position="134"/>
        <end position="225"/>
    </location>
</feature>
<evidence type="ECO:0000256" key="1">
    <source>
        <dbReference type="SAM" id="MobiDB-lite"/>
    </source>
</evidence>
<feature type="compositionally biased region" description="Pro residues" evidence="1">
    <location>
        <begin position="571"/>
        <end position="597"/>
    </location>
</feature>
<feature type="compositionally biased region" description="Polar residues" evidence="1">
    <location>
        <begin position="14"/>
        <end position="28"/>
    </location>
</feature>
<dbReference type="Proteomes" id="UP001175000">
    <property type="component" value="Unassembled WGS sequence"/>
</dbReference>
<gene>
    <name evidence="2" type="ORF">B0T14DRAFT_271657</name>
</gene>
<dbReference type="EMBL" id="JAULSU010000005">
    <property type="protein sequence ID" value="KAK0617512.1"/>
    <property type="molecule type" value="Genomic_DNA"/>
</dbReference>
<feature type="region of interest" description="Disordered" evidence="1">
    <location>
        <begin position="502"/>
        <end position="541"/>
    </location>
</feature>
<feature type="region of interest" description="Disordered" evidence="1">
    <location>
        <begin position="414"/>
        <end position="454"/>
    </location>
</feature>
<dbReference type="AlphaFoldDB" id="A0AA40BXS3"/>
<proteinExistence type="predicted"/>
<feature type="compositionally biased region" description="Polar residues" evidence="1">
    <location>
        <begin position="49"/>
        <end position="59"/>
    </location>
</feature>
<comment type="caution">
    <text evidence="2">The sequence shown here is derived from an EMBL/GenBank/DDBJ whole genome shotgun (WGS) entry which is preliminary data.</text>
</comment>
<feature type="compositionally biased region" description="Polar residues" evidence="1">
    <location>
        <begin position="509"/>
        <end position="522"/>
    </location>
</feature>
<feature type="compositionally biased region" description="Basic and acidic residues" evidence="1">
    <location>
        <begin position="29"/>
        <end position="48"/>
    </location>
</feature>
<feature type="compositionally biased region" description="Basic and acidic residues" evidence="1">
    <location>
        <begin position="526"/>
        <end position="537"/>
    </location>
</feature>
<organism evidence="2 3">
    <name type="scientific">Immersiella caudata</name>
    <dbReference type="NCBI Taxonomy" id="314043"/>
    <lineage>
        <taxon>Eukaryota</taxon>
        <taxon>Fungi</taxon>
        <taxon>Dikarya</taxon>
        <taxon>Ascomycota</taxon>
        <taxon>Pezizomycotina</taxon>
        <taxon>Sordariomycetes</taxon>
        <taxon>Sordariomycetidae</taxon>
        <taxon>Sordariales</taxon>
        <taxon>Lasiosphaeriaceae</taxon>
        <taxon>Immersiella</taxon>
    </lineage>
</organism>
<sequence>MSHPTRVLSWDAGISSSRWADRSPSQVRSDPDHTPHEASDAQHHEDQWTSRLQPRQSLTMRLVLSRKAAVEKQQREHSTQGSPADNVKNPDGSDDQITGIQAAITQDRSAIDGRRSIRALRIWDSVARRLEESALSPLEGSPSTCNPSEVPESVYGDSTISSPRSSFSGPPRSMCSRKDASWRADRRSRIRRSSYGVPNDADTRHGIHQDAAPPSEPGPSFPCPFRRRNPIRFNIREHEHCARTQAASLADLRNHIIVHHQRRKPCHQCRRCGLKLDTQTGLDDHLMVPKDQICEIAPIQPSGDDEDGISEETERMLAMAGNPDAWDWASIWRLVFPADKTAPDPDFHPVVELVEVEQALDDGQEAIKNSLQDKLRLLLPSTIEDSYCTFLAGQLQLVVETHHANVMRQCVTRLNSSPSQPAPATSSTKQPNSKDQGNLARRSNRRSRRSTILPIRSASANEAVPDVAKEVAFIQLRPRLLDRNTTLGNTDETLSPIFPPLGAEPITAHSPSPLISTDTDISSPGRGEHAPPRDSRDSGIGIPCDVCESEACRCREIILSLAAAKASPISEPEPVPHSPLVPPSPLVPLSPLPPPPRSKNTAHAHAATESQGSIRRHSQIPLAVQSRAPQSLRHQPKLRVRTTNIGLGVSEVVSADGFSPQSFKQRVLRTHGVRYPEQAEWSV</sequence>
<feature type="compositionally biased region" description="Low complexity" evidence="1">
    <location>
        <begin position="416"/>
        <end position="428"/>
    </location>
</feature>
<evidence type="ECO:0008006" key="4">
    <source>
        <dbReference type="Google" id="ProtNLM"/>
    </source>
</evidence>
<evidence type="ECO:0000313" key="2">
    <source>
        <dbReference type="EMBL" id="KAK0617512.1"/>
    </source>
</evidence>
<protein>
    <recommendedName>
        <fullName evidence="4">C2H2-type domain-containing protein</fullName>
    </recommendedName>
</protein>
<name>A0AA40BXS3_9PEZI</name>
<feature type="region of interest" description="Disordered" evidence="1">
    <location>
        <begin position="1"/>
        <end position="101"/>
    </location>
</feature>